<sequence length="584" mass="63097">MVLVAEPVPQLTVVPPETISAAEPRHSDYVRYLAPMMYLYAIAMWAMGVMLVGDGAPAGQYGLLATRGGLLLAVAMVATVATFLYALAARHLALAAVGIGIAILVQRVSVTLVTEIPIYTWTYKHIGLVDYLLVNHELAPESVDVYNQWPGFFTAMAWFTTVAGVDPVTVAHWFAPATHLVTALLVAALAVGLGLDKRAALAAAMLVELCNWVGQDYYSPQAVALILATACLTLLAYSRRYPAAAYLSVLVFASLVATHQLTPVWLCAAVVALAALRQIRPLWLPVVYVVITLAYVVPRLGNVSRYGIFTGSNPMSNASSNVPTTGSAGRLFTMHVDRSLSVALWVAAIVCFLILWRRVGAPWAAGIMAFSSMLLLGGQSYGGEAIFRVFLYSLPGCAVLIAPVLVGLLDGRRRLARLVATPLVTLGLVALCVASMQGYYGGWSYLTMTRTQLEQSRWLLARNPEGATITVLAPAGWPERPSADYVGHATVDADYDKPLVTLKESLSDGFPTSSDIDRMEQWTRGSGKTVYLVLPRQAGTYSDYYGLFRPGAMPALIDQLSSRPAWNKVIDDENTVVFTYAVQK</sequence>
<reference evidence="2" key="1">
    <citation type="submission" date="2020-07" db="EMBL/GenBank/DDBJ databases">
        <authorList>
            <person name="Pettersson B.M.F."/>
            <person name="Behra P.R.K."/>
            <person name="Ramesh M."/>
            <person name="Das S."/>
            <person name="Dasgupta S."/>
            <person name="Kirsebom L.A."/>
        </authorList>
    </citation>
    <scope>NUCLEOTIDE SEQUENCE</scope>
    <source>
        <strain evidence="2">DSM 44838</strain>
    </source>
</reference>
<feature type="transmembrane region" description="Helical" evidence="1">
    <location>
        <begin position="282"/>
        <end position="301"/>
    </location>
</feature>
<evidence type="ECO:0000313" key="2">
    <source>
        <dbReference type="EMBL" id="MCV7420820.1"/>
    </source>
</evidence>
<dbReference type="EMBL" id="JACKVK010000005">
    <property type="protein sequence ID" value="MCV7420820.1"/>
    <property type="molecule type" value="Genomic_DNA"/>
</dbReference>
<feature type="transmembrane region" description="Helical" evidence="1">
    <location>
        <begin position="32"/>
        <end position="52"/>
    </location>
</feature>
<comment type="caution">
    <text evidence="2">The sequence shown here is derived from an EMBL/GenBank/DDBJ whole genome shotgun (WGS) entry which is preliminary data.</text>
</comment>
<feature type="transmembrane region" description="Helical" evidence="1">
    <location>
        <begin position="64"/>
        <end position="85"/>
    </location>
</feature>
<feature type="transmembrane region" description="Helical" evidence="1">
    <location>
        <begin position="92"/>
        <end position="113"/>
    </location>
</feature>
<feature type="transmembrane region" description="Helical" evidence="1">
    <location>
        <begin position="363"/>
        <end position="383"/>
    </location>
</feature>
<keyword evidence="1" id="KW-0812">Transmembrane</keyword>
<accession>A0A9X2YYD9</accession>
<gene>
    <name evidence="2" type="ORF">H7K45_09750</name>
</gene>
<feature type="transmembrane region" description="Helical" evidence="1">
    <location>
        <begin position="173"/>
        <end position="196"/>
    </location>
</feature>
<organism evidence="2 3">
    <name type="scientific">Mycobacterium yunnanensis</name>
    <dbReference type="NCBI Taxonomy" id="368477"/>
    <lineage>
        <taxon>Bacteria</taxon>
        <taxon>Bacillati</taxon>
        <taxon>Actinomycetota</taxon>
        <taxon>Actinomycetes</taxon>
        <taxon>Mycobacteriales</taxon>
        <taxon>Mycobacteriaceae</taxon>
        <taxon>Mycobacterium</taxon>
    </lineage>
</organism>
<keyword evidence="1" id="KW-0472">Membrane</keyword>
<keyword evidence="3" id="KW-1185">Reference proteome</keyword>
<dbReference type="AlphaFoldDB" id="A0A9X2YYD9"/>
<proteinExistence type="predicted"/>
<evidence type="ECO:0000256" key="1">
    <source>
        <dbReference type="SAM" id="Phobius"/>
    </source>
</evidence>
<dbReference type="Proteomes" id="UP001141629">
    <property type="component" value="Unassembled WGS sequence"/>
</dbReference>
<feature type="transmembrane region" description="Helical" evidence="1">
    <location>
        <begin position="389"/>
        <end position="409"/>
    </location>
</feature>
<evidence type="ECO:0000313" key="3">
    <source>
        <dbReference type="Proteomes" id="UP001141629"/>
    </source>
</evidence>
<reference evidence="2" key="2">
    <citation type="journal article" date="2022" name="BMC Genomics">
        <title>Comparative genome analysis of mycobacteria focusing on tRNA and non-coding RNA.</title>
        <authorList>
            <person name="Behra P.R.K."/>
            <person name="Pettersson B.M.F."/>
            <person name="Ramesh M."/>
            <person name="Das S."/>
            <person name="Dasgupta S."/>
            <person name="Kirsebom L.A."/>
        </authorList>
    </citation>
    <scope>NUCLEOTIDE SEQUENCE</scope>
    <source>
        <strain evidence="2">DSM 44838</strain>
    </source>
</reference>
<name>A0A9X2YYD9_9MYCO</name>
<keyword evidence="1" id="KW-1133">Transmembrane helix</keyword>
<protein>
    <submittedName>
        <fullName evidence="2">Uncharacterized protein</fullName>
    </submittedName>
</protein>
<feature type="transmembrane region" description="Helical" evidence="1">
    <location>
        <begin position="418"/>
        <end position="440"/>
    </location>
</feature>
<feature type="transmembrane region" description="Helical" evidence="1">
    <location>
        <begin position="339"/>
        <end position="356"/>
    </location>
</feature>
<feature type="transmembrane region" description="Helical" evidence="1">
    <location>
        <begin position="243"/>
        <end position="275"/>
    </location>
</feature>
<dbReference type="RefSeq" id="WP_263995588.1">
    <property type="nucleotide sequence ID" value="NZ_JACKVK010000005.1"/>
</dbReference>